<dbReference type="Proteomes" id="UP001165121">
    <property type="component" value="Unassembled WGS sequence"/>
</dbReference>
<comment type="caution">
    <text evidence="2">The sequence shown here is derived from an EMBL/GenBank/DDBJ whole genome shotgun (WGS) entry which is preliminary data.</text>
</comment>
<keyword evidence="1" id="KW-0472">Membrane</keyword>
<reference evidence="2" key="1">
    <citation type="submission" date="2023-04" db="EMBL/GenBank/DDBJ databases">
        <title>Phytophthora fragariaefolia NBRC 109709.</title>
        <authorList>
            <person name="Ichikawa N."/>
            <person name="Sato H."/>
            <person name="Tonouchi N."/>
        </authorList>
    </citation>
    <scope>NUCLEOTIDE SEQUENCE</scope>
    <source>
        <strain evidence="2">NBRC 109709</strain>
    </source>
</reference>
<protein>
    <submittedName>
        <fullName evidence="2">Unnamed protein product</fullName>
    </submittedName>
</protein>
<keyword evidence="3" id="KW-1185">Reference proteome</keyword>
<feature type="transmembrane region" description="Helical" evidence="1">
    <location>
        <begin position="12"/>
        <end position="30"/>
    </location>
</feature>
<dbReference type="AlphaFoldDB" id="A0A9W6Y358"/>
<dbReference type="InterPro" id="IPR032675">
    <property type="entry name" value="LRR_dom_sf"/>
</dbReference>
<dbReference type="SUPFAM" id="SSF52058">
    <property type="entry name" value="L domain-like"/>
    <property type="match status" value="1"/>
</dbReference>
<gene>
    <name evidence="2" type="ORF">Pfra01_002258900</name>
</gene>
<feature type="transmembrane region" description="Helical" evidence="1">
    <location>
        <begin position="65"/>
        <end position="88"/>
    </location>
</feature>
<accession>A0A9W6Y358</accession>
<keyword evidence="1" id="KW-0812">Transmembrane</keyword>
<dbReference type="OrthoDB" id="107262at2759"/>
<keyword evidence="1" id="KW-1133">Transmembrane helix</keyword>
<organism evidence="2 3">
    <name type="scientific">Phytophthora fragariaefolia</name>
    <dbReference type="NCBI Taxonomy" id="1490495"/>
    <lineage>
        <taxon>Eukaryota</taxon>
        <taxon>Sar</taxon>
        <taxon>Stramenopiles</taxon>
        <taxon>Oomycota</taxon>
        <taxon>Peronosporomycetes</taxon>
        <taxon>Peronosporales</taxon>
        <taxon>Peronosporaceae</taxon>
        <taxon>Phytophthora</taxon>
    </lineage>
</organism>
<evidence type="ECO:0000313" key="2">
    <source>
        <dbReference type="EMBL" id="GMF54243.1"/>
    </source>
</evidence>
<evidence type="ECO:0000313" key="3">
    <source>
        <dbReference type="Proteomes" id="UP001165121"/>
    </source>
</evidence>
<feature type="transmembrane region" description="Helical" evidence="1">
    <location>
        <begin position="373"/>
        <end position="394"/>
    </location>
</feature>
<proteinExistence type="predicted"/>
<dbReference type="EMBL" id="BSXT01003465">
    <property type="protein sequence ID" value="GMF54243.1"/>
    <property type="molecule type" value="Genomic_DNA"/>
</dbReference>
<dbReference type="Gene3D" id="3.80.10.10">
    <property type="entry name" value="Ribonuclease Inhibitor"/>
    <property type="match status" value="1"/>
</dbReference>
<name>A0A9W6Y358_9STRA</name>
<evidence type="ECO:0000256" key="1">
    <source>
        <dbReference type="SAM" id="Phobius"/>
    </source>
</evidence>
<feature type="transmembrane region" description="Helical" evidence="1">
    <location>
        <begin position="182"/>
        <end position="202"/>
    </location>
</feature>
<sequence length="733" mass="83143">MCKSSTEVVRLSFGAFTLWWVFILAIHVAACVYNALYAYCYLKLASTFLNLYLDSYHIGMPPQYHHSIAVVHAVMSALHAVCIFLMIAESLKQRSLAFTPLRSCNAEAKSKEELYNTRTSSVILQSFTKVYTKVSDRHGIFGVNGNHFHAVHVCREILETTLQTIQAYRMSKLLPRVLLNRFYVALLAINCWSSVIVYAFFFKRDEARRRFACIVLDCALDLMACMGVELIVLLSYASEYDPQLHGFPEIIWYRDEWVARAINEFKMVVVVSWSDLASRAIFSLGLVITTMNMKELLQYTVRKGNSVTAEVSKRPEQALVSDRFWSNKANAMDFKVDDTRVPSSKPKSSEHELLSVRDDSYYGTRLQTRSARLLLRAAHVLFGLWGVVLLGLHIQASTQPELPHCLMQVRPWAVSQTSCYLAGLDCYTLGITGKLDEVEKKWSEFDGSTVVQLLIRHCNELEMPDIFTEFHGLRNIKIYNTTILTWDETAAITSTNHPEMSSLFLVRVNMTNGLLPPGLQSSDFPQTLYDFEICVTNLRSLPDDLDTKWPLYSILQVEYSQLTTVPPVMARLEPYYLALTGNPLREVPPEIFEVQGMVFLSISNMKVAEFPQNVTQLSSELSWIFIGDTDISFFWSWADELVERMKGRANPWLAGPSPYCDDLEEIENGTADAFSVTLSPEYSQTLMDPSKANRDVILDAVRCDPTIQGLFYPLDIEDSISAISIPPTLPQQV</sequence>